<keyword evidence="3 7" id="KW-0812">Transmembrane</keyword>
<dbReference type="EMBL" id="CP038266">
    <property type="protein sequence ID" value="QBR90274.1"/>
    <property type="molecule type" value="Genomic_DNA"/>
</dbReference>
<dbReference type="SUPFAM" id="SSF103473">
    <property type="entry name" value="MFS general substrate transporter"/>
    <property type="match status" value="1"/>
</dbReference>
<feature type="transmembrane region" description="Helical" evidence="7">
    <location>
        <begin position="56"/>
        <end position="74"/>
    </location>
</feature>
<feature type="transmembrane region" description="Helical" evidence="7">
    <location>
        <begin position="347"/>
        <end position="365"/>
    </location>
</feature>
<evidence type="ECO:0000256" key="4">
    <source>
        <dbReference type="ARBA" id="ARBA00022989"/>
    </source>
</evidence>
<feature type="transmembrane region" description="Helical" evidence="7">
    <location>
        <begin position="448"/>
        <end position="466"/>
    </location>
</feature>
<keyword evidence="5 7" id="KW-0472">Membrane</keyword>
<evidence type="ECO:0000259" key="8">
    <source>
        <dbReference type="PROSITE" id="PS50850"/>
    </source>
</evidence>
<proteinExistence type="predicted"/>
<dbReference type="Gene3D" id="1.20.1250.20">
    <property type="entry name" value="MFS general substrate transporter like domains"/>
    <property type="match status" value="2"/>
</dbReference>
<feature type="transmembrane region" description="Helical" evidence="7">
    <location>
        <begin position="371"/>
        <end position="392"/>
    </location>
</feature>
<dbReference type="PANTHER" id="PTHR42718:SF9">
    <property type="entry name" value="MAJOR FACILITATOR SUPERFAMILY MULTIDRUG TRANSPORTER MFSC"/>
    <property type="match status" value="1"/>
</dbReference>
<feature type="compositionally biased region" description="Basic and acidic residues" evidence="6">
    <location>
        <begin position="28"/>
        <end position="37"/>
    </location>
</feature>
<keyword evidence="4 7" id="KW-1133">Transmembrane helix</keyword>
<comment type="subcellular location">
    <subcellularLocation>
        <location evidence="1">Cell membrane</location>
        <topology evidence="1">Multi-pass membrane protein</topology>
    </subcellularLocation>
</comment>
<accession>A0ABX5SZK3</accession>
<dbReference type="InterPro" id="IPR036259">
    <property type="entry name" value="MFS_trans_sf"/>
</dbReference>
<dbReference type="Pfam" id="PF07690">
    <property type="entry name" value="MFS_1"/>
    <property type="match status" value="1"/>
</dbReference>
<feature type="transmembrane region" description="Helical" evidence="7">
    <location>
        <begin position="94"/>
        <end position="119"/>
    </location>
</feature>
<reference evidence="9 10" key="1">
    <citation type="submission" date="2019-03" db="EMBL/GenBank/DDBJ databases">
        <authorList>
            <person name="Dong K."/>
        </authorList>
    </citation>
    <scope>NUCLEOTIDE SEQUENCE [LARGE SCALE GENOMIC DNA]</scope>
    <source>
        <strain evidence="10">dk512</strain>
    </source>
</reference>
<feature type="transmembrane region" description="Helical" evidence="7">
    <location>
        <begin position="213"/>
        <end position="235"/>
    </location>
</feature>
<dbReference type="CDD" id="cd06174">
    <property type="entry name" value="MFS"/>
    <property type="match status" value="1"/>
</dbReference>
<feature type="transmembrane region" description="Helical" evidence="7">
    <location>
        <begin position="404"/>
        <end position="428"/>
    </location>
</feature>
<feature type="transmembrane region" description="Helical" evidence="7">
    <location>
        <begin position="126"/>
        <end position="146"/>
    </location>
</feature>
<keyword evidence="10" id="KW-1185">Reference proteome</keyword>
<dbReference type="InterPro" id="IPR011701">
    <property type="entry name" value="MFS"/>
</dbReference>
<evidence type="ECO:0000256" key="3">
    <source>
        <dbReference type="ARBA" id="ARBA00022692"/>
    </source>
</evidence>
<dbReference type="InterPro" id="IPR020846">
    <property type="entry name" value="MFS_dom"/>
</dbReference>
<name>A0ABX5SZK3_9MICO</name>
<feature type="transmembrane region" description="Helical" evidence="7">
    <location>
        <begin position="152"/>
        <end position="177"/>
    </location>
</feature>
<evidence type="ECO:0000256" key="1">
    <source>
        <dbReference type="ARBA" id="ARBA00004651"/>
    </source>
</evidence>
<evidence type="ECO:0000256" key="5">
    <source>
        <dbReference type="ARBA" id="ARBA00023136"/>
    </source>
</evidence>
<feature type="transmembrane region" description="Helical" evidence="7">
    <location>
        <begin position="312"/>
        <end position="335"/>
    </location>
</feature>
<sequence length="485" mass="51038">MNPTWRQANPGSPDAHGSCDPRGTPGRDTLDAADPRRLLPPRNAVTSAAPALAPGWRVWLVWAVGVGAYMLSVTNRSSLSAVGVDAAVRFDADASALSMFAVVQLAVYGGLQIPVGLLLDRFGARPIVTVGMVLMAVGQAVMALASDVGIGLLARVLIGAGDAAIFPSVLRVIALWFPAQRAPVLVQLTSTIGQFGQILSVIPLALLLHATSWSIAFGALAGMGVLFAVLAFAVIRSRPPGRTSDVAVDTDTGAIQVVRSAADLREGFRESWAHPATRLAFWSHFATPFAGTTFGLLWGFPFLTAGEGLSPAAASLVVTSFIVFLIALGPVIGALSMRHPMRRSRLLVLPAVAFQAAAWLAVIAWPGPAPLWLLFVLAFALGTGGPTSMIAFDHARTYNPSHRLSTATGIVNGGGFLAGLLAILFIGIAMDAQGAGTPETYTLDAFRIAFLTQVPLWLLGAGMIVFERRRTRVHLGLGAPRRPRR</sequence>
<evidence type="ECO:0000256" key="2">
    <source>
        <dbReference type="ARBA" id="ARBA00022448"/>
    </source>
</evidence>
<evidence type="ECO:0000256" key="6">
    <source>
        <dbReference type="SAM" id="MobiDB-lite"/>
    </source>
</evidence>
<evidence type="ECO:0000313" key="9">
    <source>
        <dbReference type="EMBL" id="QBR90274.1"/>
    </source>
</evidence>
<feature type="transmembrane region" description="Helical" evidence="7">
    <location>
        <begin position="279"/>
        <end position="300"/>
    </location>
</feature>
<evidence type="ECO:0000313" key="10">
    <source>
        <dbReference type="Proteomes" id="UP000295748"/>
    </source>
</evidence>
<feature type="compositionally biased region" description="Polar residues" evidence="6">
    <location>
        <begin position="1"/>
        <end position="10"/>
    </location>
</feature>
<organism evidence="9 10">
    <name type="scientific">Microbacterium wangchenii</name>
    <dbReference type="NCBI Taxonomy" id="2541726"/>
    <lineage>
        <taxon>Bacteria</taxon>
        <taxon>Bacillati</taxon>
        <taxon>Actinomycetota</taxon>
        <taxon>Actinomycetes</taxon>
        <taxon>Micrococcales</taxon>
        <taxon>Microbacteriaceae</taxon>
        <taxon>Microbacterium</taxon>
    </lineage>
</organism>
<gene>
    <name evidence="9" type="ORF">E4K62_17270</name>
</gene>
<evidence type="ECO:0000256" key="7">
    <source>
        <dbReference type="SAM" id="Phobius"/>
    </source>
</evidence>
<protein>
    <submittedName>
        <fullName evidence="9">MFS transporter</fullName>
    </submittedName>
</protein>
<dbReference type="Proteomes" id="UP000295748">
    <property type="component" value="Chromosome"/>
</dbReference>
<feature type="domain" description="Major facilitator superfamily (MFS) profile" evidence="8">
    <location>
        <begin position="60"/>
        <end position="472"/>
    </location>
</feature>
<dbReference type="PROSITE" id="PS50850">
    <property type="entry name" value="MFS"/>
    <property type="match status" value="1"/>
</dbReference>
<dbReference type="PANTHER" id="PTHR42718">
    <property type="entry name" value="MAJOR FACILITATOR SUPERFAMILY MULTIDRUG TRANSPORTER MFSC"/>
    <property type="match status" value="1"/>
</dbReference>
<feature type="region of interest" description="Disordered" evidence="6">
    <location>
        <begin position="1"/>
        <end position="37"/>
    </location>
</feature>
<keyword evidence="2" id="KW-0813">Transport</keyword>